<keyword evidence="1" id="KW-0812">Transmembrane</keyword>
<dbReference type="PANTHER" id="PTHR37397">
    <property type="entry name" value="SI:CH211-183D21.1"/>
    <property type="match status" value="1"/>
</dbReference>
<dbReference type="RefSeq" id="XP_054849640.1">
    <property type="nucleotide sequence ID" value="XM_054993665.1"/>
</dbReference>
<dbReference type="Proteomes" id="UP001190640">
    <property type="component" value="Chromosome 12"/>
</dbReference>
<evidence type="ECO:0000313" key="4">
    <source>
        <dbReference type="RefSeq" id="XP_054849640.1"/>
    </source>
</evidence>
<protein>
    <submittedName>
        <fullName evidence="4">Uncharacterized protein LOC129339061</fullName>
    </submittedName>
</protein>
<dbReference type="KEGG" id="emc:129339061"/>
<dbReference type="GeneID" id="129339061"/>
<dbReference type="AlphaFoldDB" id="A0AA97K1G4"/>
<sequence length="1075" mass="117241">MGSLQLTTVLLLVSVSLCEVASQNFIKNPKEKMEHLLLINEVNADNPGDDTTEYVELYHTSGRRASLDGYFLVFYNGNGNSAYRVKDLKGFSTDSQGFFLIGSSAVTPRPSVILQKNTIQNGPDAIAVYFGKGSFYEGMMVTNKDLVDALVHKSKISDKADDLVRILTPGTEPFLEDPLFRTADESLERCQGADARWFFQVAMPTPGSDNHCVPFAQLNATTALISEVNVASSPGEFEFVELQGPSSTDLKDLVMVLIEGSTGKIYFVMEVSGRTSPDGLLLIGPGQAGTQVDLPFPPNSSVPLLKAGLNAVALYTGVSSSFALGSVASASNLLDALVYTTVEGSSSKLRDILTPGKPVFYGRERSQQGNTSMSRCACCSTTRDPSIYTLGKPTPRSFNDCPKKRFSQEISLCLQAAGCPQESPEQHNIVTALAQALDKRSGSGVSPVHFRDVTVACQGSDLMFTALLMARSAEQLTALLRDFSLFSESKEVVDFGEWNSTAATACARDANVTETPLGATSEKPGATKEPQTPQAELLINEVNPDNPGAREDTEYIELFYPGLAPFDLRGYWLVLYNGKNNLAYKVVNLTGHRTDEHGYFLVGSDGVIPKPLIVLPPNTIQNGVDAVALYHSTTATYQINMALTSEGLVDAVVYKSRGSEKADKLLAVLAPGQSVLYEDDSHSHLDESLSRCHSLKPRNHRSFQVTAITPFQENACLPLGSNSTEEVAHNHSVLINEVGLGNSSILYQFFELKGIPGTSLKGYSLAFFSGWDHKPYMSIPLQGTFGSSGLFVILPERQARPGKAHDQLIAPYVWSKLSAQQEFQAVVVTSRVPQVHNGTLMTGENIEDAVAFTLEANASPGHLGFLGPIHVISKRGERPVSLSRCSYCSTTFAVSETTPGLENSCPQESLSMVFEICLQTPNCSMWSQNPSMLARFQRALADSMEENCSCGISPCYLQGFNFTCFSSVLKLSGQLWARSSEQLQLLSKWQADFSRSPHPFLVDGRLLKPNRSCSESGRTLKFEASFRTWEIALVILGSVLLFLLLTGIALYYIKRRPQNYTTIEMNDRCEIMEGI</sequence>
<gene>
    <name evidence="4" type="primary">LOC129339061</name>
</gene>
<reference evidence="4" key="1">
    <citation type="submission" date="2025-08" db="UniProtKB">
        <authorList>
            <consortium name="RefSeq"/>
        </authorList>
    </citation>
    <scope>IDENTIFICATION</scope>
    <source>
        <tissue evidence="4">Blood</tissue>
    </source>
</reference>
<dbReference type="PANTHER" id="PTHR37397:SF1">
    <property type="entry name" value="LTD DOMAIN-CONTAINING PROTEIN"/>
    <property type="match status" value="1"/>
</dbReference>
<accession>A0AA97K1G4</accession>
<feature type="chain" id="PRO_5041636399" evidence="2">
    <location>
        <begin position="23"/>
        <end position="1075"/>
    </location>
</feature>
<keyword evidence="2" id="KW-0732">Signal</keyword>
<evidence type="ECO:0000256" key="2">
    <source>
        <dbReference type="SAM" id="SignalP"/>
    </source>
</evidence>
<name>A0AA97K1G4_EUBMA</name>
<feature type="transmembrane region" description="Helical" evidence="1">
    <location>
        <begin position="1031"/>
        <end position="1053"/>
    </location>
</feature>
<evidence type="ECO:0000313" key="3">
    <source>
        <dbReference type="Proteomes" id="UP001190640"/>
    </source>
</evidence>
<organism evidence="3 4">
    <name type="scientific">Eublepharis macularius</name>
    <name type="common">Leopard gecko</name>
    <name type="synonym">Cyrtodactylus macularius</name>
    <dbReference type="NCBI Taxonomy" id="481883"/>
    <lineage>
        <taxon>Eukaryota</taxon>
        <taxon>Metazoa</taxon>
        <taxon>Chordata</taxon>
        <taxon>Craniata</taxon>
        <taxon>Vertebrata</taxon>
        <taxon>Euteleostomi</taxon>
        <taxon>Lepidosauria</taxon>
        <taxon>Squamata</taxon>
        <taxon>Bifurcata</taxon>
        <taxon>Gekkota</taxon>
        <taxon>Eublepharidae</taxon>
        <taxon>Eublepharinae</taxon>
        <taxon>Eublepharis</taxon>
    </lineage>
</organism>
<evidence type="ECO:0000256" key="1">
    <source>
        <dbReference type="SAM" id="Phobius"/>
    </source>
</evidence>
<keyword evidence="3" id="KW-1185">Reference proteome</keyword>
<proteinExistence type="predicted"/>
<feature type="signal peptide" evidence="2">
    <location>
        <begin position="1"/>
        <end position="22"/>
    </location>
</feature>
<keyword evidence="1" id="KW-1133">Transmembrane helix</keyword>
<keyword evidence="1" id="KW-0472">Membrane</keyword>